<evidence type="ECO:0000256" key="1">
    <source>
        <dbReference type="ARBA" id="ARBA00003502"/>
    </source>
</evidence>
<proteinExistence type="inferred from homology"/>
<comment type="similarity">
    <text evidence="2">Belongs to the LysR transcriptional regulatory family.</text>
</comment>
<dbReference type="SUPFAM" id="SSF53850">
    <property type="entry name" value="Periplasmic binding protein-like II"/>
    <property type="match status" value="1"/>
</dbReference>
<gene>
    <name evidence="7" type="ORF">DCM83_30170</name>
</gene>
<dbReference type="SUPFAM" id="SSF46785">
    <property type="entry name" value="Winged helix' DNA-binding domain"/>
    <property type="match status" value="1"/>
</dbReference>
<name>A0AAE9NFQ4_9BRAD</name>
<accession>A0AAE9NFQ4</accession>
<dbReference type="EMBL" id="CP028989">
    <property type="protein sequence ID" value="UUO69064.1"/>
    <property type="molecule type" value="Genomic_DNA"/>
</dbReference>
<dbReference type="InterPro" id="IPR005119">
    <property type="entry name" value="LysR_subst-bd"/>
</dbReference>
<dbReference type="Pfam" id="PF00126">
    <property type="entry name" value="HTH_1"/>
    <property type="match status" value="1"/>
</dbReference>
<dbReference type="InterPro" id="IPR000847">
    <property type="entry name" value="LysR_HTH_N"/>
</dbReference>
<dbReference type="InterPro" id="IPR036390">
    <property type="entry name" value="WH_DNA-bd_sf"/>
</dbReference>
<comment type="function">
    <text evidence="1">NodD regulates the expression of the nodABCFE genes which encode other nodulation proteins. NodD is also a negative regulator of its own expression. Binds flavonoids as inducers.</text>
</comment>
<dbReference type="AlphaFoldDB" id="A0AAE9NFQ4"/>
<evidence type="ECO:0000256" key="3">
    <source>
        <dbReference type="ARBA" id="ARBA00023015"/>
    </source>
</evidence>
<evidence type="ECO:0000256" key="5">
    <source>
        <dbReference type="ARBA" id="ARBA00023163"/>
    </source>
</evidence>
<dbReference type="GO" id="GO:0005829">
    <property type="term" value="C:cytosol"/>
    <property type="evidence" value="ECO:0007669"/>
    <property type="project" value="TreeGrafter"/>
</dbReference>
<dbReference type="Proteomes" id="UP001058872">
    <property type="component" value="Chromosome"/>
</dbReference>
<evidence type="ECO:0000313" key="8">
    <source>
        <dbReference type="Proteomes" id="UP001058872"/>
    </source>
</evidence>
<dbReference type="RefSeq" id="WP_257175909.1">
    <property type="nucleotide sequence ID" value="NZ_CP028989.1"/>
</dbReference>
<evidence type="ECO:0000256" key="4">
    <source>
        <dbReference type="ARBA" id="ARBA00023125"/>
    </source>
</evidence>
<keyword evidence="5" id="KW-0804">Transcription</keyword>
<sequence length="320" mass="34718">MSLTRITIRQFEAFVAVADTLSFSAAADRLGLTSSAVSQLVSELEAITGFRVFDRSTRRVALSSAGREFLGIGQTVLRHVQLAETAAADVRNRSAGVVRIGAPLILASAVLPPAVREFRRERPNVAIHIRDVPVDLTVDRVAAGDVDLAVGPDRPPDPAVIREAIFRSPWVLWLAPEHPLATRKVLSWDDLRNVNLVAASRDHEVSVAEMRSSAPNSSPIAPPQIVDNITTALGIAAQGLAATPAPAYVGVVARPLGLTMRRITKPETVREVCLYRPLRRSIPPAAEAFAEFVIQWIRAWNLKAQHDKAGPARKASKRND</sequence>
<dbReference type="InterPro" id="IPR050950">
    <property type="entry name" value="HTH-type_LysR_regulators"/>
</dbReference>
<dbReference type="Pfam" id="PF03466">
    <property type="entry name" value="LysR_substrate"/>
    <property type="match status" value="1"/>
</dbReference>
<dbReference type="PROSITE" id="PS50931">
    <property type="entry name" value="HTH_LYSR"/>
    <property type="match status" value="1"/>
</dbReference>
<dbReference type="Gene3D" id="1.10.10.10">
    <property type="entry name" value="Winged helix-like DNA-binding domain superfamily/Winged helix DNA-binding domain"/>
    <property type="match status" value="1"/>
</dbReference>
<organism evidence="7 8">
    <name type="scientific">Bradyrhizobium betae</name>
    <dbReference type="NCBI Taxonomy" id="244734"/>
    <lineage>
        <taxon>Bacteria</taxon>
        <taxon>Pseudomonadati</taxon>
        <taxon>Pseudomonadota</taxon>
        <taxon>Alphaproteobacteria</taxon>
        <taxon>Hyphomicrobiales</taxon>
        <taxon>Nitrobacteraceae</taxon>
        <taxon>Bradyrhizobium</taxon>
    </lineage>
</organism>
<evidence type="ECO:0000259" key="6">
    <source>
        <dbReference type="PROSITE" id="PS50931"/>
    </source>
</evidence>
<reference evidence="7" key="1">
    <citation type="submission" date="2018-04" db="EMBL/GenBank/DDBJ databases">
        <title>Genomes of Endosymbiotic and Endophytic Bradyrhizobium Publication status.</title>
        <authorList>
            <person name="Guha S."/>
            <person name="Jorrin B."/>
            <person name="Sarkar M."/>
            <person name="Poole P.S."/>
            <person name="DasGupta M."/>
        </authorList>
    </citation>
    <scope>NUCLEOTIDE SEQUENCE</scope>
    <source>
        <strain evidence="7">WBOS16</strain>
    </source>
</reference>
<evidence type="ECO:0000256" key="2">
    <source>
        <dbReference type="ARBA" id="ARBA00009437"/>
    </source>
</evidence>
<keyword evidence="3" id="KW-0805">Transcription regulation</keyword>
<dbReference type="PANTHER" id="PTHR30419">
    <property type="entry name" value="HTH-TYPE TRANSCRIPTIONAL REGULATOR YBHD"/>
    <property type="match status" value="1"/>
</dbReference>
<protein>
    <submittedName>
        <fullName evidence="7">LysR family transcriptional regulator</fullName>
    </submittedName>
</protein>
<dbReference type="FunFam" id="1.10.10.10:FF:000001">
    <property type="entry name" value="LysR family transcriptional regulator"/>
    <property type="match status" value="1"/>
</dbReference>
<dbReference type="InterPro" id="IPR036388">
    <property type="entry name" value="WH-like_DNA-bd_sf"/>
</dbReference>
<dbReference type="Gene3D" id="3.40.190.290">
    <property type="match status" value="1"/>
</dbReference>
<feature type="domain" description="HTH lysR-type" evidence="6">
    <location>
        <begin position="6"/>
        <end position="63"/>
    </location>
</feature>
<dbReference type="GO" id="GO:0003677">
    <property type="term" value="F:DNA binding"/>
    <property type="evidence" value="ECO:0007669"/>
    <property type="project" value="UniProtKB-KW"/>
</dbReference>
<dbReference type="GO" id="GO:0003700">
    <property type="term" value="F:DNA-binding transcription factor activity"/>
    <property type="evidence" value="ECO:0007669"/>
    <property type="project" value="InterPro"/>
</dbReference>
<keyword evidence="4" id="KW-0238">DNA-binding</keyword>
<evidence type="ECO:0000313" key="7">
    <source>
        <dbReference type="EMBL" id="UUO69064.1"/>
    </source>
</evidence>
<dbReference type="PANTHER" id="PTHR30419:SF30">
    <property type="entry name" value="LYSR FAMILY TRANSCRIPTIONAL REGULATOR"/>
    <property type="match status" value="1"/>
</dbReference>